<proteinExistence type="predicted"/>
<organism evidence="2 3">
    <name type="scientific">Triticum urartu</name>
    <name type="common">Red wild einkorn</name>
    <name type="synonym">Crithodium urartu</name>
    <dbReference type="NCBI Taxonomy" id="4572"/>
    <lineage>
        <taxon>Eukaryota</taxon>
        <taxon>Viridiplantae</taxon>
        <taxon>Streptophyta</taxon>
        <taxon>Embryophyta</taxon>
        <taxon>Tracheophyta</taxon>
        <taxon>Spermatophyta</taxon>
        <taxon>Magnoliopsida</taxon>
        <taxon>Liliopsida</taxon>
        <taxon>Poales</taxon>
        <taxon>Poaceae</taxon>
        <taxon>BOP clade</taxon>
        <taxon>Pooideae</taxon>
        <taxon>Triticodae</taxon>
        <taxon>Triticeae</taxon>
        <taxon>Triticinae</taxon>
        <taxon>Triticum</taxon>
    </lineage>
</organism>
<feature type="region of interest" description="Disordered" evidence="1">
    <location>
        <begin position="1"/>
        <end position="49"/>
    </location>
</feature>
<reference evidence="2" key="3">
    <citation type="submission" date="2022-06" db="UniProtKB">
        <authorList>
            <consortium name="EnsemblPlants"/>
        </authorList>
    </citation>
    <scope>IDENTIFICATION</scope>
</reference>
<keyword evidence="3" id="KW-1185">Reference proteome</keyword>
<reference evidence="3" key="1">
    <citation type="journal article" date="2013" name="Nature">
        <title>Draft genome of the wheat A-genome progenitor Triticum urartu.</title>
        <authorList>
            <person name="Ling H.Q."/>
            <person name="Zhao S."/>
            <person name="Liu D."/>
            <person name="Wang J."/>
            <person name="Sun H."/>
            <person name="Zhang C."/>
            <person name="Fan H."/>
            <person name="Li D."/>
            <person name="Dong L."/>
            <person name="Tao Y."/>
            <person name="Gao C."/>
            <person name="Wu H."/>
            <person name="Li Y."/>
            <person name="Cui Y."/>
            <person name="Guo X."/>
            <person name="Zheng S."/>
            <person name="Wang B."/>
            <person name="Yu K."/>
            <person name="Liang Q."/>
            <person name="Yang W."/>
            <person name="Lou X."/>
            <person name="Chen J."/>
            <person name="Feng M."/>
            <person name="Jian J."/>
            <person name="Zhang X."/>
            <person name="Luo G."/>
            <person name="Jiang Y."/>
            <person name="Liu J."/>
            <person name="Wang Z."/>
            <person name="Sha Y."/>
            <person name="Zhang B."/>
            <person name="Wu H."/>
            <person name="Tang D."/>
            <person name="Shen Q."/>
            <person name="Xue P."/>
            <person name="Zou S."/>
            <person name="Wang X."/>
            <person name="Liu X."/>
            <person name="Wang F."/>
            <person name="Yang Y."/>
            <person name="An X."/>
            <person name="Dong Z."/>
            <person name="Zhang K."/>
            <person name="Zhang X."/>
            <person name="Luo M.C."/>
            <person name="Dvorak J."/>
            <person name="Tong Y."/>
            <person name="Wang J."/>
            <person name="Yang H."/>
            <person name="Li Z."/>
            <person name="Wang D."/>
            <person name="Zhang A."/>
            <person name="Wang J."/>
        </authorList>
    </citation>
    <scope>NUCLEOTIDE SEQUENCE</scope>
    <source>
        <strain evidence="3">cv. G1812</strain>
    </source>
</reference>
<sequence length="49" mass="5245">MRGSGAEAGGTIPTMTELPRATMTSPTHSLRRDEEGEASGMIDLLRERA</sequence>
<accession>A0A8R7UJF2</accession>
<dbReference type="AlphaFoldDB" id="A0A8R7UJF2"/>
<evidence type="ECO:0000256" key="1">
    <source>
        <dbReference type="SAM" id="MobiDB-lite"/>
    </source>
</evidence>
<name>A0A8R7UJF2_TRIUA</name>
<evidence type="ECO:0000313" key="2">
    <source>
        <dbReference type="EnsemblPlants" id="TuG1812G0500004253.01.T01.cds416630"/>
    </source>
</evidence>
<dbReference type="Gramene" id="TuG1812G0500004253.01.T01">
    <property type="protein sequence ID" value="TuG1812G0500004253.01.T01.cds416630"/>
    <property type="gene ID" value="TuG1812G0500004253.01"/>
</dbReference>
<reference evidence="2" key="2">
    <citation type="submission" date="2018-03" db="EMBL/GenBank/DDBJ databases">
        <title>The Triticum urartu genome reveals the dynamic nature of wheat genome evolution.</title>
        <authorList>
            <person name="Ling H."/>
            <person name="Ma B."/>
            <person name="Shi X."/>
            <person name="Liu H."/>
            <person name="Dong L."/>
            <person name="Sun H."/>
            <person name="Cao Y."/>
            <person name="Gao Q."/>
            <person name="Zheng S."/>
            <person name="Li Y."/>
            <person name="Yu Y."/>
            <person name="Du H."/>
            <person name="Qi M."/>
            <person name="Li Y."/>
            <person name="Yu H."/>
            <person name="Cui Y."/>
            <person name="Wang N."/>
            <person name="Chen C."/>
            <person name="Wu H."/>
            <person name="Zhao Y."/>
            <person name="Zhang J."/>
            <person name="Li Y."/>
            <person name="Zhou W."/>
            <person name="Zhang B."/>
            <person name="Hu W."/>
            <person name="Eijk M."/>
            <person name="Tang J."/>
            <person name="Witsenboer H."/>
            <person name="Zhao S."/>
            <person name="Li Z."/>
            <person name="Zhang A."/>
            <person name="Wang D."/>
            <person name="Liang C."/>
        </authorList>
    </citation>
    <scope>NUCLEOTIDE SEQUENCE [LARGE SCALE GENOMIC DNA]</scope>
    <source>
        <strain evidence="2">cv. G1812</strain>
    </source>
</reference>
<dbReference type="Proteomes" id="UP000015106">
    <property type="component" value="Chromosome 5"/>
</dbReference>
<evidence type="ECO:0000313" key="3">
    <source>
        <dbReference type="Proteomes" id="UP000015106"/>
    </source>
</evidence>
<dbReference type="EnsemblPlants" id="TuG1812G0500004253.01.T01">
    <property type="protein sequence ID" value="TuG1812G0500004253.01.T01.cds416630"/>
    <property type="gene ID" value="TuG1812G0500004253.01"/>
</dbReference>
<protein>
    <submittedName>
        <fullName evidence="2">Uncharacterized protein</fullName>
    </submittedName>
</protein>